<evidence type="ECO:0000313" key="2">
    <source>
        <dbReference type="EMBL" id="CAK9069088.1"/>
    </source>
</evidence>
<feature type="compositionally biased region" description="Basic and acidic residues" evidence="1">
    <location>
        <begin position="76"/>
        <end position="92"/>
    </location>
</feature>
<evidence type="ECO:0000313" key="3">
    <source>
        <dbReference type="Proteomes" id="UP001642484"/>
    </source>
</evidence>
<feature type="compositionally biased region" description="Basic residues" evidence="1">
    <location>
        <begin position="1"/>
        <end position="24"/>
    </location>
</feature>
<comment type="caution">
    <text evidence="2">The sequence shown here is derived from an EMBL/GenBank/DDBJ whole genome shotgun (WGS) entry which is preliminary data.</text>
</comment>
<protein>
    <recommendedName>
        <fullName evidence="4">Ribosome biogenesis protein NOP53</fullName>
    </recommendedName>
</protein>
<reference evidence="2 3" key="1">
    <citation type="submission" date="2024-02" db="EMBL/GenBank/DDBJ databases">
        <authorList>
            <person name="Chen Y."/>
            <person name="Shah S."/>
            <person name="Dougan E. K."/>
            <person name="Thang M."/>
            <person name="Chan C."/>
        </authorList>
    </citation>
    <scope>NUCLEOTIDE SEQUENCE [LARGE SCALE GENOMIC DNA]</scope>
</reference>
<dbReference type="Proteomes" id="UP001642484">
    <property type="component" value="Unassembled WGS sequence"/>
</dbReference>
<feature type="compositionally biased region" description="Polar residues" evidence="1">
    <location>
        <begin position="232"/>
        <end position="244"/>
    </location>
</feature>
<gene>
    <name evidence="2" type="ORF">CCMP2556_LOCUS33956</name>
</gene>
<dbReference type="EMBL" id="CAXAMN010022406">
    <property type="protein sequence ID" value="CAK9069088.1"/>
    <property type="molecule type" value="Genomic_DNA"/>
</dbReference>
<feature type="compositionally biased region" description="Basic and acidic residues" evidence="1">
    <location>
        <begin position="49"/>
        <end position="59"/>
    </location>
</feature>
<accession>A0ABP0NZ85</accession>
<feature type="compositionally biased region" description="Basic and acidic residues" evidence="1">
    <location>
        <begin position="148"/>
        <end position="158"/>
    </location>
</feature>
<sequence>MARGKVAKKVKKKDKAWSNGRRKFKAQDPVYRGMKIDEQMAHKAKKERCRAPRGDKDAMDIPPLFGSMFGGGKDMLGSEKAKTRKEEVEPEKRKKSKRKGQQTEDGLPAVPLPPPVPGLPKGIPKAPAKTAKELALPNQKPLETAGEYAKRLEREVQKKLQVVQKKASTDHQRQRQKERVKAAKEKRRGKAAGAAADEPPPPAPQVPRFGEVVQRPPSFGKETLKSFAKLQPTKTKPISGSLSDYANKVRDAYEEVKKKRRAQAASAAAGAKRTAGSKK</sequence>
<feature type="region of interest" description="Disordered" evidence="1">
    <location>
        <begin position="1"/>
        <end position="279"/>
    </location>
</feature>
<name>A0ABP0NZ85_9DINO</name>
<feature type="compositionally biased region" description="Basic and acidic residues" evidence="1">
    <location>
        <begin position="167"/>
        <end position="183"/>
    </location>
</feature>
<evidence type="ECO:0000256" key="1">
    <source>
        <dbReference type="SAM" id="MobiDB-lite"/>
    </source>
</evidence>
<keyword evidence="3" id="KW-1185">Reference proteome</keyword>
<evidence type="ECO:0008006" key="4">
    <source>
        <dbReference type="Google" id="ProtNLM"/>
    </source>
</evidence>
<feature type="compositionally biased region" description="Basic and acidic residues" evidence="1">
    <location>
        <begin position="247"/>
        <end position="257"/>
    </location>
</feature>
<proteinExistence type="predicted"/>
<feature type="compositionally biased region" description="Low complexity" evidence="1">
    <location>
        <begin position="263"/>
        <end position="279"/>
    </location>
</feature>
<organism evidence="2 3">
    <name type="scientific">Durusdinium trenchii</name>
    <dbReference type="NCBI Taxonomy" id="1381693"/>
    <lineage>
        <taxon>Eukaryota</taxon>
        <taxon>Sar</taxon>
        <taxon>Alveolata</taxon>
        <taxon>Dinophyceae</taxon>
        <taxon>Suessiales</taxon>
        <taxon>Symbiodiniaceae</taxon>
        <taxon>Durusdinium</taxon>
    </lineage>
</organism>